<dbReference type="Proteomes" id="UP001597094">
    <property type="component" value="Unassembled WGS sequence"/>
</dbReference>
<sequence length="44" mass="5176">MQRKKTEFCLKKKMKLLTTELATQFKESALLDKRDLVEFGGNWA</sequence>
<dbReference type="EMBL" id="JBHTLD010000316">
    <property type="protein sequence ID" value="MFD1188608.1"/>
    <property type="molecule type" value="Genomic_DNA"/>
</dbReference>
<evidence type="ECO:0000313" key="2">
    <source>
        <dbReference type="Proteomes" id="UP001597094"/>
    </source>
</evidence>
<comment type="caution">
    <text evidence="1">The sequence shown here is derived from an EMBL/GenBank/DDBJ whole genome shotgun (WGS) entry which is preliminary data.</text>
</comment>
<organism evidence="1 2">
    <name type="scientific">Pontibacter rugosus</name>
    <dbReference type="NCBI Taxonomy" id="1745966"/>
    <lineage>
        <taxon>Bacteria</taxon>
        <taxon>Pseudomonadati</taxon>
        <taxon>Bacteroidota</taxon>
        <taxon>Cytophagia</taxon>
        <taxon>Cytophagales</taxon>
        <taxon>Hymenobacteraceae</taxon>
        <taxon>Pontibacter</taxon>
    </lineage>
</organism>
<keyword evidence="2" id="KW-1185">Reference proteome</keyword>
<gene>
    <name evidence="1" type="ORF">ACFQ2O_20545</name>
</gene>
<name>A0ABW3SUM2_9BACT</name>
<accession>A0ABW3SUM2</accession>
<protein>
    <submittedName>
        <fullName evidence="1">Uncharacterized protein</fullName>
    </submittedName>
</protein>
<proteinExistence type="predicted"/>
<reference evidence="2" key="1">
    <citation type="journal article" date="2019" name="Int. J. Syst. Evol. Microbiol.">
        <title>The Global Catalogue of Microorganisms (GCM) 10K type strain sequencing project: providing services to taxonomists for standard genome sequencing and annotation.</title>
        <authorList>
            <consortium name="The Broad Institute Genomics Platform"/>
            <consortium name="The Broad Institute Genome Sequencing Center for Infectious Disease"/>
            <person name="Wu L."/>
            <person name="Ma J."/>
        </authorList>
    </citation>
    <scope>NUCLEOTIDE SEQUENCE [LARGE SCALE GENOMIC DNA]</scope>
    <source>
        <strain evidence="2">JCM 31319</strain>
    </source>
</reference>
<evidence type="ECO:0000313" key="1">
    <source>
        <dbReference type="EMBL" id="MFD1188608.1"/>
    </source>
</evidence>